<dbReference type="GO" id="GO:0003677">
    <property type="term" value="F:DNA binding"/>
    <property type="evidence" value="ECO:0007669"/>
    <property type="project" value="UniProtKB-KW"/>
</dbReference>
<dbReference type="GO" id="GO:0005634">
    <property type="term" value="C:nucleus"/>
    <property type="evidence" value="ECO:0007669"/>
    <property type="project" value="UniProtKB-SubCell"/>
</dbReference>
<dbReference type="SUPFAM" id="SSF46689">
    <property type="entry name" value="Homeodomain-like"/>
    <property type="match status" value="1"/>
</dbReference>
<dbReference type="AlphaFoldDB" id="A0AAW1IBV7"/>
<organism evidence="3 4">
    <name type="scientific">Popillia japonica</name>
    <name type="common">Japanese beetle</name>
    <dbReference type="NCBI Taxonomy" id="7064"/>
    <lineage>
        <taxon>Eukaryota</taxon>
        <taxon>Metazoa</taxon>
        <taxon>Ecdysozoa</taxon>
        <taxon>Arthropoda</taxon>
        <taxon>Hexapoda</taxon>
        <taxon>Insecta</taxon>
        <taxon>Pterygota</taxon>
        <taxon>Neoptera</taxon>
        <taxon>Endopterygota</taxon>
        <taxon>Coleoptera</taxon>
        <taxon>Polyphaga</taxon>
        <taxon>Scarabaeiformia</taxon>
        <taxon>Scarabaeidae</taxon>
        <taxon>Rutelinae</taxon>
        <taxon>Popillia</taxon>
    </lineage>
</organism>
<reference evidence="3 4" key="1">
    <citation type="journal article" date="2024" name="BMC Genomics">
        <title>De novo assembly and annotation of Popillia japonica's genome with initial clues to its potential as an invasive pest.</title>
        <authorList>
            <person name="Cucini C."/>
            <person name="Boschi S."/>
            <person name="Funari R."/>
            <person name="Cardaioli E."/>
            <person name="Iannotti N."/>
            <person name="Marturano G."/>
            <person name="Paoli F."/>
            <person name="Bruttini M."/>
            <person name="Carapelli A."/>
            <person name="Frati F."/>
            <person name="Nardi F."/>
        </authorList>
    </citation>
    <scope>NUCLEOTIDE SEQUENCE [LARGE SCALE GENOMIC DNA]</scope>
    <source>
        <strain evidence="3">DMR45628</strain>
    </source>
</reference>
<accession>A0AAW1IBV7</accession>
<comment type="caution">
    <text evidence="3">The sequence shown here is derived from an EMBL/GenBank/DDBJ whole genome shotgun (WGS) entry which is preliminary data.</text>
</comment>
<keyword evidence="3" id="KW-0238">DNA-binding</keyword>
<gene>
    <name evidence="3" type="ORF">QE152_g37015</name>
</gene>
<keyword evidence="4" id="KW-1185">Reference proteome</keyword>
<name>A0AAW1IBV7_POPJA</name>
<proteinExistence type="predicted"/>
<evidence type="ECO:0000256" key="1">
    <source>
        <dbReference type="ARBA" id="ARBA00004123"/>
    </source>
</evidence>
<dbReference type="Proteomes" id="UP001458880">
    <property type="component" value="Unassembled WGS sequence"/>
</dbReference>
<dbReference type="EMBL" id="JASPKY010000689">
    <property type="protein sequence ID" value="KAK9686685.1"/>
    <property type="molecule type" value="Genomic_DNA"/>
</dbReference>
<feature type="domain" description="HTH psq-type" evidence="2">
    <location>
        <begin position="1"/>
        <end position="34"/>
    </location>
</feature>
<dbReference type="Gene3D" id="1.10.10.60">
    <property type="entry name" value="Homeodomain-like"/>
    <property type="match status" value="1"/>
</dbReference>
<comment type="subcellular location">
    <subcellularLocation>
        <location evidence="1">Nucleus</location>
    </subcellularLocation>
</comment>
<dbReference type="Pfam" id="PF05225">
    <property type="entry name" value="HTH_psq"/>
    <property type="match status" value="1"/>
</dbReference>
<dbReference type="InterPro" id="IPR007889">
    <property type="entry name" value="HTH_Psq"/>
</dbReference>
<evidence type="ECO:0000313" key="4">
    <source>
        <dbReference type="Proteomes" id="UP001458880"/>
    </source>
</evidence>
<evidence type="ECO:0000313" key="3">
    <source>
        <dbReference type="EMBL" id="KAK9686685.1"/>
    </source>
</evidence>
<evidence type="ECO:0000259" key="2">
    <source>
        <dbReference type="Pfam" id="PF05225"/>
    </source>
</evidence>
<sequence>MKEAIEKVRLYEMSIREANERYCVPKSTLADRCKVVAEGKEVEANERYCVPKSTLADRCKVVAEGKEVEIKPCLGNVKAFPRSFNDKQEDNL</sequence>
<protein>
    <submittedName>
        <fullName evidence="3">CENP-B N-terminal DNA-binding domain</fullName>
    </submittedName>
</protein>
<dbReference type="InterPro" id="IPR009057">
    <property type="entry name" value="Homeodomain-like_sf"/>
</dbReference>